<feature type="non-terminal residue" evidence="1">
    <location>
        <position position="1"/>
    </location>
</feature>
<dbReference type="EMBL" id="BLLF01000117">
    <property type="protein sequence ID" value="GFH07807.1"/>
    <property type="molecule type" value="Genomic_DNA"/>
</dbReference>
<reference evidence="1 2" key="1">
    <citation type="submission" date="2020-02" db="EMBL/GenBank/DDBJ databases">
        <title>Draft genome sequence of Haematococcus lacustris strain NIES-144.</title>
        <authorList>
            <person name="Morimoto D."/>
            <person name="Nakagawa S."/>
            <person name="Yoshida T."/>
            <person name="Sawayama S."/>
        </authorList>
    </citation>
    <scope>NUCLEOTIDE SEQUENCE [LARGE SCALE GENOMIC DNA]</scope>
    <source>
        <strain evidence="1 2">NIES-144</strain>
    </source>
</reference>
<comment type="caution">
    <text evidence="1">The sequence shown here is derived from an EMBL/GenBank/DDBJ whole genome shotgun (WGS) entry which is preliminary data.</text>
</comment>
<proteinExistence type="predicted"/>
<name>A0A699YCD4_HAELA</name>
<organism evidence="1 2">
    <name type="scientific">Haematococcus lacustris</name>
    <name type="common">Green alga</name>
    <name type="synonym">Haematococcus pluvialis</name>
    <dbReference type="NCBI Taxonomy" id="44745"/>
    <lineage>
        <taxon>Eukaryota</taxon>
        <taxon>Viridiplantae</taxon>
        <taxon>Chlorophyta</taxon>
        <taxon>core chlorophytes</taxon>
        <taxon>Chlorophyceae</taxon>
        <taxon>CS clade</taxon>
        <taxon>Chlamydomonadales</taxon>
        <taxon>Haematococcaceae</taxon>
        <taxon>Haematococcus</taxon>
    </lineage>
</organism>
<dbReference type="Proteomes" id="UP000485058">
    <property type="component" value="Unassembled WGS sequence"/>
</dbReference>
<sequence length="175" mass="19032">MKTLTLVTDSCSHFINGPFKTCPRGRRIDLGDWDVALPCRETRLHPANYRLPPDRREARVFEEALCNSAASGERGGVSCRREVRGCGSHPVQVLVQDPANSTDIQAACLSQVLTPGPRRPLSYQTQHHFNTFGDAYTVTAAGHLCGSTAAMKKATIETMMSQCQTITNVGQSPSA</sequence>
<evidence type="ECO:0000313" key="2">
    <source>
        <dbReference type="Proteomes" id="UP000485058"/>
    </source>
</evidence>
<gene>
    <name evidence="1" type="ORF">HaLaN_02667</name>
</gene>
<evidence type="ECO:0000313" key="1">
    <source>
        <dbReference type="EMBL" id="GFH07807.1"/>
    </source>
</evidence>
<keyword evidence="2" id="KW-1185">Reference proteome</keyword>
<protein>
    <submittedName>
        <fullName evidence="1">Uncharacterized protein</fullName>
    </submittedName>
</protein>
<accession>A0A699YCD4</accession>
<dbReference type="AlphaFoldDB" id="A0A699YCD4"/>